<organism evidence="1 2">
    <name type="scientific">Eiseniibacteriota bacterium</name>
    <dbReference type="NCBI Taxonomy" id="2212470"/>
    <lineage>
        <taxon>Bacteria</taxon>
        <taxon>Candidatus Eiseniibacteriota</taxon>
    </lineage>
</organism>
<accession>A0A956RMZ6</accession>
<name>A0A956RMZ6_UNCEI</name>
<dbReference type="AlphaFoldDB" id="A0A956RMZ6"/>
<evidence type="ECO:0000313" key="1">
    <source>
        <dbReference type="EMBL" id="MCA9726583.1"/>
    </source>
</evidence>
<dbReference type="InterPro" id="IPR003749">
    <property type="entry name" value="ThiS/MoaD-like"/>
</dbReference>
<dbReference type="Gene3D" id="3.10.20.30">
    <property type="match status" value="1"/>
</dbReference>
<comment type="caution">
    <text evidence="1">The sequence shown here is derived from an EMBL/GenBank/DDBJ whole genome shotgun (WGS) entry which is preliminary data.</text>
</comment>
<gene>
    <name evidence="1" type="primary">thiS</name>
    <name evidence="1" type="ORF">KC729_02805</name>
</gene>
<dbReference type="Pfam" id="PF02597">
    <property type="entry name" value="ThiS"/>
    <property type="match status" value="1"/>
</dbReference>
<dbReference type="InterPro" id="IPR012675">
    <property type="entry name" value="Beta-grasp_dom_sf"/>
</dbReference>
<reference evidence="1" key="1">
    <citation type="submission" date="2020-04" db="EMBL/GenBank/DDBJ databases">
        <authorList>
            <person name="Zhang T."/>
        </authorList>
    </citation>
    <scope>NUCLEOTIDE SEQUENCE</scope>
    <source>
        <strain evidence="1">HKST-UBA01</strain>
    </source>
</reference>
<dbReference type="NCBIfam" id="TIGR01683">
    <property type="entry name" value="thiS"/>
    <property type="match status" value="1"/>
</dbReference>
<proteinExistence type="predicted"/>
<evidence type="ECO:0000313" key="2">
    <source>
        <dbReference type="Proteomes" id="UP000697710"/>
    </source>
</evidence>
<protein>
    <submittedName>
        <fullName evidence="1">Sulfur carrier protein ThiS</fullName>
    </submittedName>
</protein>
<dbReference type="PANTHER" id="PTHR34472:SF1">
    <property type="entry name" value="SULFUR CARRIER PROTEIN THIS"/>
    <property type="match status" value="1"/>
</dbReference>
<dbReference type="Proteomes" id="UP000697710">
    <property type="component" value="Unassembled WGS sequence"/>
</dbReference>
<dbReference type="EMBL" id="JAGQHR010000045">
    <property type="protein sequence ID" value="MCA9726583.1"/>
    <property type="molecule type" value="Genomic_DNA"/>
</dbReference>
<dbReference type="InterPro" id="IPR016155">
    <property type="entry name" value="Mopterin_synth/thiamin_S_b"/>
</dbReference>
<dbReference type="InterPro" id="IPR010035">
    <property type="entry name" value="Thi_S"/>
</dbReference>
<sequence length="72" mass="7721">MERTMNIRINGENREIPHVETLAELLATLGIDTGSTGLAVARNADVIARSRLADTPVEDGDRIEIVHAVQGG</sequence>
<dbReference type="PANTHER" id="PTHR34472">
    <property type="entry name" value="SULFUR CARRIER PROTEIN THIS"/>
    <property type="match status" value="1"/>
</dbReference>
<dbReference type="SUPFAM" id="SSF54285">
    <property type="entry name" value="MoaD/ThiS"/>
    <property type="match status" value="1"/>
</dbReference>
<dbReference type="CDD" id="cd00565">
    <property type="entry name" value="Ubl_ThiS"/>
    <property type="match status" value="1"/>
</dbReference>
<reference evidence="1" key="2">
    <citation type="journal article" date="2021" name="Microbiome">
        <title>Successional dynamics and alternative stable states in a saline activated sludge microbial community over 9 years.</title>
        <authorList>
            <person name="Wang Y."/>
            <person name="Ye J."/>
            <person name="Ju F."/>
            <person name="Liu L."/>
            <person name="Boyd J.A."/>
            <person name="Deng Y."/>
            <person name="Parks D.H."/>
            <person name="Jiang X."/>
            <person name="Yin X."/>
            <person name="Woodcroft B.J."/>
            <person name="Tyson G.W."/>
            <person name="Hugenholtz P."/>
            <person name="Polz M.F."/>
            <person name="Zhang T."/>
        </authorList>
    </citation>
    <scope>NUCLEOTIDE SEQUENCE</scope>
    <source>
        <strain evidence="1">HKST-UBA01</strain>
    </source>
</reference>